<gene>
    <name evidence="2" type="ORF">ASTO00021_LOCUS5141</name>
</gene>
<keyword evidence="1" id="KW-1133">Transmembrane helix</keyword>
<reference evidence="2" key="1">
    <citation type="submission" date="2021-01" db="EMBL/GenBank/DDBJ databases">
        <authorList>
            <person name="Corre E."/>
            <person name="Pelletier E."/>
            <person name="Niang G."/>
            <person name="Scheremetjew M."/>
            <person name="Finn R."/>
            <person name="Kale V."/>
            <person name="Holt S."/>
            <person name="Cochrane G."/>
            <person name="Meng A."/>
            <person name="Brown T."/>
            <person name="Cohen L."/>
        </authorList>
    </citation>
    <scope>NUCLEOTIDE SEQUENCE</scope>
    <source>
        <strain evidence="2">GSBS06</strain>
    </source>
</reference>
<organism evidence="2">
    <name type="scientific">Aplanochytrium stocchinoi</name>
    <dbReference type="NCBI Taxonomy" id="215587"/>
    <lineage>
        <taxon>Eukaryota</taxon>
        <taxon>Sar</taxon>
        <taxon>Stramenopiles</taxon>
        <taxon>Bigyra</taxon>
        <taxon>Labyrinthulomycetes</taxon>
        <taxon>Thraustochytrida</taxon>
        <taxon>Thraustochytriidae</taxon>
        <taxon>Aplanochytrium</taxon>
    </lineage>
</organism>
<keyword evidence="1" id="KW-0812">Transmembrane</keyword>
<feature type="transmembrane region" description="Helical" evidence="1">
    <location>
        <begin position="12"/>
        <end position="32"/>
    </location>
</feature>
<evidence type="ECO:0000256" key="1">
    <source>
        <dbReference type="SAM" id="Phobius"/>
    </source>
</evidence>
<dbReference type="EMBL" id="HBIN01007024">
    <property type="protein sequence ID" value="CAE0434845.1"/>
    <property type="molecule type" value="Transcribed_RNA"/>
</dbReference>
<keyword evidence="1" id="KW-0472">Membrane</keyword>
<proteinExistence type="predicted"/>
<dbReference type="AlphaFoldDB" id="A0A7S3PGU9"/>
<sequence length="459" mass="53200">MMKTFGSKLKVFLFWIVCPILVLTVLLEISIINNYPSADIFEQYESQRQEIKQEKLGHTLHDRVKAESKPPPVVDNWDGLFCTKTASSSFDTHTKIDDIKTSDYIVVLIGNLRSFNVTRHIYGWAFSDAKLFPKLIVVSSTKFVDHNDVAWWQNSSSIANDNLSKNYVKVLLESEEVETLQHRMCPHSHIIMHDDVEKLLPWQMQQKLVTHKGRTKDGHYIDFNRTAHAIYLAKITLNRRTYLERAFEYMETFYKKQSFKMDDTSLVIIARPDFYPRSLRHLDIYQLKLRKNPNLVFAGFHEVWGILDQVLIMSVKILRKLVSLPKEECVSLDIGTEPEVSLQCLLRSVCADIVVSPLPDRFEVLRMKDTWAGSGVTKEKLIRRLSKYQPHRDREDEIVSIRNRYIRSSGKDGVDRVFSVERCAVLNSCAFPQPGKYASKNESACCCERTVWAPKPVRH</sequence>
<evidence type="ECO:0000313" key="2">
    <source>
        <dbReference type="EMBL" id="CAE0434845.1"/>
    </source>
</evidence>
<protein>
    <submittedName>
        <fullName evidence="2">Uncharacterized protein</fullName>
    </submittedName>
</protein>
<name>A0A7S3PGU9_9STRA</name>
<accession>A0A7S3PGU9</accession>